<proteinExistence type="predicted"/>
<dbReference type="AlphaFoldDB" id="A0A7I8J0A5"/>
<dbReference type="EMBL" id="LR743594">
    <property type="protein sequence ID" value="CAA2623308.1"/>
    <property type="molecule type" value="Genomic_DNA"/>
</dbReference>
<name>A0A7I8J0A5_SPIIN</name>
<dbReference type="Proteomes" id="UP000663760">
    <property type="component" value="Chromosome 7"/>
</dbReference>
<evidence type="ECO:0000313" key="3">
    <source>
        <dbReference type="Proteomes" id="UP000663760"/>
    </source>
</evidence>
<evidence type="ECO:0000313" key="2">
    <source>
        <dbReference type="EMBL" id="CAA7399271.1"/>
    </source>
</evidence>
<sequence length="77" mass="8911">MGSIRDLEGIQIKVDLPPSAYVYFQVGWIAKRLAVDDFRGVQSCQDRTTFQDKIRRLFPEPRFELEDLITGDIHVSI</sequence>
<dbReference type="OrthoDB" id="755906at2759"/>
<organism evidence="1">
    <name type="scientific">Spirodela intermedia</name>
    <name type="common">Intermediate duckweed</name>
    <dbReference type="NCBI Taxonomy" id="51605"/>
    <lineage>
        <taxon>Eukaryota</taxon>
        <taxon>Viridiplantae</taxon>
        <taxon>Streptophyta</taxon>
        <taxon>Embryophyta</taxon>
        <taxon>Tracheophyta</taxon>
        <taxon>Spermatophyta</taxon>
        <taxon>Magnoliopsida</taxon>
        <taxon>Liliopsida</taxon>
        <taxon>Araceae</taxon>
        <taxon>Lemnoideae</taxon>
        <taxon>Spirodela</taxon>
    </lineage>
</organism>
<evidence type="ECO:0000313" key="1">
    <source>
        <dbReference type="EMBL" id="CAA2623308.1"/>
    </source>
</evidence>
<dbReference type="EMBL" id="LR746270">
    <property type="protein sequence ID" value="CAA7399271.1"/>
    <property type="molecule type" value="Genomic_DNA"/>
</dbReference>
<gene>
    <name evidence="1" type="ORF">SI7747_07009246</name>
    <name evidence="2" type="ORF">SI8410_07009941</name>
</gene>
<accession>A0A7I8J0A5</accession>
<keyword evidence="3" id="KW-1185">Reference proteome</keyword>
<protein>
    <submittedName>
        <fullName evidence="1">Uncharacterized protein</fullName>
    </submittedName>
</protein>
<reference evidence="1" key="1">
    <citation type="submission" date="2019-12" db="EMBL/GenBank/DDBJ databases">
        <authorList>
            <person name="Scholz U."/>
            <person name="Mascher M."/>
            <person name="Fiebig A."/>
        </authorList>
    </citation>
    <scope>NUCLEOTIDE SEQUENCE</scope>
</reference>